<name>A0A445ACZ4_ARAHY</name>
<evidence type="ECO:0000259" key="6">
    <source>
        <dbReference type="Pfam" id="PF03634"/>
    </source>
</evidence>
<dbReference type="GO" id="GO:0005634">
    <property type="term" value="C:nucleus"/>
    <property type="evidence" value="ECO:0007669"/>
    <property type="project" value="UniProtKB-SubCell"/>
</dbReference>
<evidence type="ECO:0000313" key="8">
    <source>
        <dbReference type="Proteomes" id="UP000289738"/>
    </source>
</evidence>
<feature type="domain" description="TCP" evidence="6">
    <location>
        <begin position="56"/>
        <end position="105"/>
    </location>
</feature>
<sequence>MSLTPKKADIFTPSVRVVPFVLAENGDVAPVGLTWPVRVKRVKKEREHSDPWHPTELGHKSDGQTIEWLLRQAEPSIIAAIGTGTTPASFSSVSVSVSVRGGAGSLSSPFSTSATSSLDHKPLLAPTPFIFGKRIRTNDDASAKDNGVSMGSSVVPGAPAGLWALPARPDFGQNLEFRSGCSSAGDGSAVGGGDVGVSAAASFFVRSPSASAATTSRGRSFGGEAGKLPSWTSEFAGLFVGRAQKLRPERR</sequence>
<comment type="caution">
    <text evidence="7">The sequence shown here is derived from an EMBL/GenBank/DDBJ whole genome shotgun (WGS) entry which is preliminary data.</text>
</comment>
<keyword evidence="8" id="KW-1185">Reference proteome</keyword>
<keyword evidence="3" id="KW-0238">DNA-binding</keyword>
<keyword evidence="2" id="KW-0805">Transcription regulation</keyword>
<evidence type="ECO:0000256" key="5">
    <source>
        <dbReference type="ARBA" id="ARBA00023242"/>
    </source>
</evidence>
<evidence type="ECO:0000256" key="2">
    <source>
        <dbReference type="ARBA" id="ARBA00023015"/>
    </source>
</evidence>
<gene>
    <name evidence="7" type="ORF">Ahy_B02g057786</name>
</gene>
<dbReference type="Proteomes" id="UP000289738">
    <property type="component" value="Chromosome B02"/>
</dbReference>
<dbReference type="InterPro" id="IPR017887">
    <property type="entry name" value="TF_TCP_subgr"/>
</dbReference>
<dbReference type="Pfam" id="PF03634">
    <property type="entry name" value="TCP"/>
    <property type="match status" value="1"/>
</dbReference>
<dbReference type="GO" id="GO:0043565">
    <property type="term" value="F:sequence-specific DNA binding"/>
    <property type="evidence" value="ECO:0007669"/>
    <property type="project" value="TreeGrafter"/>
</dbReference>
<protein>
    <recommendedName>
        <fullName evidence="6">TCP domain-containing protein</fullName>
    </recommendedName>
</protein>
<evidence type="ECO:0000256" key="3">
    <source>
        <dbReference type="ARBA" id="ARBA00023125"/>
    </source>
</evidence>
<dbReference type="EMBL" id="SDMP01000012">
    <property type="protein sequence ID" value="RYR24289.1"/>
    <property type="molecule type" value="Genomic_DNA"/>
</dbReference>
<dbReference type="GO" id="GO:0003700">
    <property type="term" value="F:DNA-binding transcription factor activity"/>
    <property type="evidence" value="ECO:0007669"/>
    <property type="project" value="InterPro"/>
</dbReference>
<accession>A0A445ACZ4</accession>
<dbReference type="PANTHER" id="PTHR31072:SF239">
    <property type="entry name" value="TRANSCRIPTION FACTOR TCP21-RELATED"/>
    <property type="match status" value="1"/>
</dbReference>
<comment type="subcellular location">
    <subcellularLocation>
        <location evidence="1">Nucleus</location>
    </subcellularLocation>
</comment>
<dbReference type="AlphaFoldDB" id="A0A445ACZ4"/>
<keyword evidence="4" id="KW-0804">Transcription</keyword>
<keyword evidence="5" id="KW-0539">Nucleus</keyword>
<evidence type="ECO:0000256" key="1">
    <source>
        <dbReference type="ARBA" id="ARBA00004123"/>
    </source>
</evidence>
<dbReference type="STRING" id="3818.A0A445ACZ4"/>
<dbReference type="PANTHER" id="PTHR31072">
    <property type="entry name" value="TRANSCRIPTION FACTOR TCP4-RELATED"/>
    <property type="match status" value="1"/>
</dbReference>
<dbReference type="InterPro" id="IPR005333">
    <property type="entry name" value="Transcription_factor_TCP"/>
</dbReference>
<evidence type="ECO:0000313" key="7">
    <source>
        <dbReference type="EMBL" id="RYR24289.1"/>
    </source>
</evidence>
<organism evidence="7 8">
    <name type="scientific">Arachis hypogaea</name>
    <name type="common">Peanut</name>
    <dbReference type="NCBI Taxonomy" id="3818"/>
    <lineage>
        <taxon>Eukaryota</taxon>
        <taxon>Viridiplantae</taxon>
        <taxon>Streptophyta</taxon>
        <taxon>Embryophyta</taxon>
        <taxon>Tracheophyta</taxon>
        <taxon>Spermatophyta</taxon>
        <taxon>Magnoliopsida</taxon>
        <taxon>eudicotyledons</taxon>
        <taxon>Gunneridae</taxon>
        <taxon>Pentapetalae</taxon>
        <taxon>rosids</taxon>
        <taxon>fabids</taxon>
        <taxon>Fabales</taxon>
        <taxon>Fabaceae</taxon>
        <taxon>Papilionoideae</taxon>
        <taxon>50 kb inversion clade</taxon>
        <taxon>dalbergioids sensu lato</taxon>
        <taxon>Dalbergieae</taxon>
        <taxon>Pterocarpus clade</taxon>
        <taxon>Arachis</taxon>
    </lineage>
</organism>
<proteinExistence type="predicted"/>
<evidence type="ECO:0000256" key="4">
    <source>
        <dbReference type="ARBA" id="ARBA00023163"/>
    </source>
</evidence>
<reference evidence="7 8" key="1">
    <citation type="submission" date="2019-01" db="EMBL/GenBank/DDBJ databases">
        <title>Sequencing of cultivated peanut Arachis hypogaea provides insights into genome evolution and oil improvement.</title>
        <authorList>
            <person name="Chen X."/>
        </authorList>
    </citation>
    <scope>NUCLEOTIDE SEQUENCE [LARGE SCALE GENOMIC DNA]</scope>
    <source>
        <strain evidence="8">cv. Fuhuasheng</strain>
        <tissue evidence="7">Leaves</tissue>
    </source>
</reference>